<evidence type="ECO:0000313" key="5">
    <source>
        <dbReference type="Proteomes" id="UP000034120"/>
    </source>
</evidence>
<feature type="transmembrane region" description="Helical" evidence="3">
    <location>
        <begin position="394"/>
        <end position="410"/>
    </location>
</feature>
<sequence length="827" mass="89703">MGGALENISMNTPPYNDVNVNGTTLDTSIMNERSSLKTAYMFSIGTLIALAIVLIPVGTSNIYPSVQYVGAGVECLEKTSPNGVTTCTRKDLSDTCKNTPAQCTQKEKDVMLELIKAGIYNTPDSLPAGDPNSCGWWNMFACVEYAWNKVVTTIAFIPASIGAAFLIISGHLFNYSIDHTVIQFKESIFSNIEEGVNTAWEAFRDVANIVIIGMFAFIAISLILGIKEYGERRMIARVLIIAVLINFSLLFTKMIIDASNFTAYQFYKAAPITIASASGSVSTEGDIAAPGFAGSFLKAMGATNVGDLFNALEKQQESKKGSWYGTILFGLLTGVLFLLAAIVMLYGAFLLLARALLFIFLMIISPVAFASWLIPKFSQQGWSMWWDTLLKNAVFAPLLMIMLWASLKIAKQFQTTGGTIGSLVGNPGDGIGIGALFNYIIILGMLFLSIKLASKFSSTIAGFSMASSVMATPFTRGARLAGATLSRFAVGPATYGLQKRLTGKAKEARDQSAEARVSAATLRREGDVRGAKRMEKTANKFERRADSRVKWAERAGAVAGSRLNVMNTQAAKTVTAGMGITGFAAGASSQGAKSYSDNIKARAAVAEKSAAKLAPSSEERKLMEERVRMQREDGYKTRQLAEKNAKMTFEAVRSAMDGEKTQIQSQLNTVGEEAQAARMRGEDAKIKEATEKASKLQEQLAKLTDKKFTVNVDGKKIETSHKEASATHSVADKELIKYREETSEQINKMTVAMQGAAENIAEKIGKREGTVLEKALGAFTGANTRVGQETRDLYKKRQGTARLRSVFESMKEESSPVTPPSNEKKQI</sequence>
<organism evidence="4 5">
    <name type="scientific">Candidatus Kaiserbacteria bacterium GW2011_GWB1_50_17</name>
    <dbReference type="NCBI Taxonomy" id="1618673"/>
    <lineage>
        <taxon>Bacteria</taxon>
        <taxon>Candidatus Kaiseribacteriota</taxon>
    </lineage>
</organism>
<proteinExistence type="predicted"/>
<feature type="transmembrane region" description="Helical" evidence="3">
    <location>
        <begin position="431"/>
        <end position="450"/>
    </location>
</feature>
<feature type="region of interest" description="Disordered" evidence="2">
    <location>
        <begin position="807"/>
        <end position="827"/>
    </location>
</feature>
<dbReference type="AlphaFoldDB" id="A0A0G1WFC5"/>
<feature type="transmembrane region" description="Helical" evidence="3">
    <location>
        <begin position="206"/>
        <end position="226"/>
    </location>
</feature>
<accession>A0A0G1WFC5</accession>
<name>A0A0G1WFC5_9BACT</name>
<gene>
    <name evidence="4" type="ORF">UY57_C0016G0002</name>
</gene>
<dbReference type="EMBL" id="LCQM01000016">
    <property type="protein sequence ID" value="KKW17496.1"/>
    <property type="molecule type" value="Genomic_DNA"/>
</dbReference>
<keyword evidence="3" id="KW-0812">Transmembrane</keyword>
<evidence type="ECO:0000256" key="3">
    <source>
        <dbReference type="SAM" id="Phobius"/>
    </source>
</evidence>
<comment type="caution">
    <text evidence="4">The sequence shown here is derived from an EMBL/GenBank/DDBJ whole genome shotgun (WGS) entry which is preliminary data.</text>
</comment>
<feature type="transmembrane region" description="Helical" evidence="3">
    <location>
        <begin position="355"/>
        <end position="374"/>
    </location>
</feature>
<evidence type="ECO:0000256" key="1">
    <source>
        <dbReference type="SAM" id="Coils"/>
    </source>
</evidence>
<reference evidence="4 5" key="1">
    <citation type="journal article" date="2015" name="Nature">
        <title>rRNA introns, odd ribosomes, and small enigmatic genomes across a large radiation of phyla.</title>
        <authorList>
            <person name="Brown C.T."/>
            <person name="Hug L.A."/>
            <person name="Thomas B.C."/>
            <person name="Sharon I."/>
            <person name="Castelle C.J."/>
            <person name="Singh A."/>
            <person name="Wilkins M.J."/>
            <person name="Williams K.H."/>
            <person name="Banfield J.F."/>
        </authorList>
    </citation>
    <scope>NUCLEOTIDE SEQUENCE [LARGE SCALE GENOMIC DNA]</scope>
</reference>
<evidence type="ECO:0008006" key="6">
    <source>
        <dbReference type="Google" id="ProtNLM"/>
    </source>
</evidence>
<keyword evidence="3" id="KW-0472">Membrane</keyword>
<feature type="transmembrane region" description="Helical" evidence="3">
    <location>
        <begin position="323"/>
        <end position="348"/>
    </location>
</feature>
<protein>
    <recommendedName>
        <fullName evidence="6">TrbL/VirB6 plasmid conjugal transfer protein</fullName>
    </recommendedName>
</protein>
<feature type="transmembrane region" description="Helical" evidence="3">
    <location>
        <begin position="150"/>
        <end position="173"/>
    </location>
</feature>
<keyword evidence="1" id="KW-0175">Coiled coil</keyword>
<feature type="coiled-coil region" evidence="1">
    <location>
        <begin position="679"/>
        <end position="706"/>
    </location>
</feature>
<evidence type="ECO:0000313" key="4">
    <source>
        <dbReference type="EMBL" id="KKW17496.1"/>
    </source>
</evidence>
<evidence type="ECO:0000256" key="2">
    <source>
        <dbReference type="SAM" id="MobiDB-lite"/>
    </source>
</evidence>
<feature type="transmembrane region" description="Helical" evidence="3">
    <location>
        <begin position="238"/>
        <end position="256"/>
    </location>
</feature>
<dbReference type="Proteomes" id="UP000034120">
    <property type="component" value="Unassembled WGS sequence"/>
</dbReference>
<feature type="transmembrane region" description="Helical" evidence="3">
    <location>
        <begin position="39"/>
        <end position="57"/>
    </location>
</feature>
<keyword evidence="3" id="KW-1133">Transmembrane helix</keyword>